<feature type="chain" id="PRO_5045209239" description="Adhesin domain-containing protein" evidence="2">
    <location>
        <begin position="30"/>
        <end position="421"/>
    </location>
</feature>
<reference evidence="3 4" key="1">
    <citation type="submission" date="2020-08" db="EMBL/GenBank/DDBJ databases">
        <title>Hymenobacter sp.</title>
        <authorList>
            <person name="Kim M.K."/>
        </authorList>
    </citation>
    <scope>NUCLEOTIDE SEQUENCE [LARGE SCALE GENOMIC DNA]</scope>
    <source>
        <strain evidence="3 4">BT507</strain>
    </source>
</reference>
<organism evidence="3 4">
    <name type="scientific">Hymenobacter citatus</name>
    <dbReference type="NCBI Taxonomy" id="2763506"/>
    <lineage>
        <taxon>Bacteria</taxon>
        <taxon>Pseudomonadati</taxon>
        <taxon>Bacteroidota</taxon>
        <taxon>Cytophagia</taxon>
        <taxon>Cytophagales</taxon>
        <taxon>Hymenobacteraceae</taxon>
        <taxon>Hymenobacter</taxon>
    </lineage>
</organism>
<feature type="compositionally biased region" description="Low complexity" evidence="1">
    <location>
        <begin position="49"/>
        <end position="69"/>
    </location>
</feature>
<evidence type="ECO:0000313" key="3">
    <source>
        <dbReference type="EMBL" id="MBC6611993.1"/>
    </source>
</evidence>
<keyword evidence="2" id="KW-0732">Signal</keyword>
<dbReference type="EMBL" id="JACSCY010000011">
    <property type="protein sequence ID" value="MBC6611993.1"/>
    <property type="molecule type" value="Genomic_DNA"/>
</dbReference>
<protein>
    <recommendedName>
        <fullName evidence="5">Adhesin domain-containing protein</fullName>
    </recommendedName>
</protein>
<dbReference type="Proteomes" id="UP000622017">
    <property type="component" value="Unassembled WGS sequence"/>
</dbReference>
<proteinExistence type="predicted"/>
<feature type="region of interest" description="Disordered" evidence="1">
    <location>
        <begin position="49"/>
        <end position="80"/>
    </location>
</feature>
<evidence type="ECO:0000256" key="2">
    <source>
        <dbReference type="SAM" id="SignalP"/>
    </source>
</evidence>
<sequence length="421" mass="46092">MSYWFTRERWGRALLTSCFCAGAALSSYAQTATPTETPGEFYRQPAAAEAATALPQQTAPTQGTTSPAQGEMPVQGEAQVQDPGAIAVEKSRKLSRTFAAVPGKSYALETRYGRVQINTWSRKEIRTDVEVITRASTDEKAQQLQDMIQVQLLANDPATGGVSARSRFGLMPKECWSKRRIYEVNYTIWLPKNTPLKLQNTFGEISINGDLTGSTDLAVHYGQLRAGRLDGAQNAVRVSNGQATVAYARAATIDACYSRLRLSAGKTIELRNNYSDIDMGTVQDLTVHSKYGDVVLGTVHSLSGSSGFSKFSIDKLDNKLDMKVQYCPAFEVRNTGKNFRQINLDGGYSTFLLNFAADAGFNFDVNTDHGKLLVDKEMVKVASEENSEASSDTQGSFGVVQARNTSNVNIKVRYGNVSFNR</sequence>
<evidence type="ECO:0008006" key="5">
    <source>
        <dbReference type="Google" id="ProtNLM"/>
    </source>
</evidence>
<evidence type="ECO:0000256" key="1">
    <source>
        <dbReference type="SAM" id="MobiDB-lite"/>
    </source>
</evidence>
<keyword evidence="4" id="KW-1185">Reference proteome</keyword>
<name>A0ABR7MLM1_9BACT</name>
<comment type="caution">
    <text evidence="3">The sequence shown here is derived from an EMBL/GenBank/DDBJ whole genome shotgun (WGS) entry which is preliminary data.</text>
</comment>
<dbReference type="RefSeq" id="WP_187320269.1">
    <property type="nucleotide sequence ID" value="NZ_JACSCY010000011.1"/>
</dbReference>
<accession>A0ABR7MLM1</accession>
<evidence type="ECO:0000313" key="4">
    <source>
        <dbReference type="Proteomes" id="UP000622017"/>
    </source>
</evidence>
<feature type="signal peptide" evidence="2">
    <location>
        <begin position="1"/>
        <end position="29"/>
    </location>
</feature>
<gene>
    <name evidence="3" type="ORF">H8B15_13755</name>
</gene>